<dbReference type="PANTHER" id="PTHR12860">
    <property type="entry name" value="SIGNAL RECOGNITION PARTICLE 68 KDA PROTEIN"/>
    <property type="match status" value="1"/>
</dbReference>
<dbReference type="PANTHER" id="PTHR12860:SF0">
    <property type="entry name" value="SIGNAL RECOGNITION PARTICLE SUBUNIT SRP68"/>
    <property type="match status" value="1"/>
</dbReference>
<dbReference type="Pfam" id="PF16969">
    <property type="entry name" value="SRP68"/>
    <property type="match status" value="1"/>
</dbReference>
<dbReference type="GO" id="GO:0008312">
    <property type="term" value="F:7S RNA binding"/>
    <property type="evidence" value="ECO:0007669"/>
    <property type="project" value="InterPro"/>
</dbReference>
<keyword evidence="7" id="KW-0539">Nucleus</keyword>
<accession>A0A0L0VYQ9</accession>
<sequence length="674" mass="78081">MEFDLLSIINQERKKFGIRDSDYHRYRVHCTHKLKTLRRSKTTTTNDQKDLLITLFQVEHAWASSRELKEQVQSIILKHSDKTGASRVRKHANSRLTKAIHHADRFFKNTNPLSIQSLAQVHVHRLYMKGLLDFELNRHNSALDHFSISCVILRALGNSIDHDHLKRAIFNEFIDELAPIIRFCSYKINDSTTVLDIESFSQDRFDANLVKVNQILGDQSYTPICEFIESSKSIVHELIELRWLDKLIPIRNPELIEIVSNVQKADQVLLSRLTQSPTDDDERVLKEELTKRQRFIQTKHPKTSSTSPSKAYDRALTSYENAESMVQKLVEFNTRAAELNSTIHRFDHQSIILTQIHNIVGFRLLSTRIQRDLILIKKLENTLINHDRKIEARINNKKLIKNYQLIDKLITNKPNQKINIKTLLINRRKVKVYPSLLKLIEHILYNLEMLKALKLVEDDQELTIKIDCKVSFFKAYKCLIQSKSYLLIDKFLESYSLQEKSKFYVRQTRLNLDQLSPPLNEQEEEGTGDLNESFLKFESDLLGLIGPETQESLKLEIIEEWWKSKGHAEDEENGAINLKTLSLDDQQGLTCKKGSTHQVYDLAFNYLTQFDWTNLDPNSSSTSSTTATDRVFKTQPNLHSSTVQATETSSAAQPRDDDTPVKKSTGLWSFFSRS</sequence>
<dbReference type="GO" id="GO:0005730">
    <property type="term" value="C:nucleolus"/>
    <property type="evidence" value="ECO:0007669"/>
    <property type="project" value="UniProtKB-SubCell"/>
</dbReference>
<dbReference type="GO" id="GO:0005047">
    <property type="term" value="F:signal recognition particle binding"/>
    <property type="evidence" value="ECO:0007669"/>
    <property type="project" value="InterPro"/>
</dbReference>
<dbReference type="Gene3D" id="1.10.3450.40">
    <property type="entry name" value="Signal recognition particle, SRP68 subunit, RNA-binding domain"/>
    <property type="match status" value="1"/>
</dbReference>
<evidence type="ECO:0000256" key="4">
    <source>
        <dbReference type="ARBA" id="ARBA00022490"/>
    </source>
</evidence>
<comment type="subcellular location">
    <subcellularLocation>
        <location evidence="1">Cytoplasm</location>
    </subcellularLocation>
    <subcellularLocation>
        <location evidence="2">Nucleus</location>
        <location evidence="2">Nucleolus</location>
    </subcellularLocation>
</comment>
<protein>
    <recommendedName>
        <fullName evidence="9">Signal recognition particle subunit SRP68</fullName>
    </recommendedName>
</protein>
<keyword evidence="8" id="KW-0687">Ribonucleoprotein</keyword>
<evidence type="ECO:0000256" key="3">
    <source>
        <dbReference type="ARBA" id="ARBA00009352"/>
    </source>
</evidence>
<dbReference type="InterPro" id="IPR026258">
    <property type="entry name" value="SRP68"/>
</dbReference>
<dbReference type="GO" id="GO:0006614">
    <property type="term" value="P:SRP-dependent cotranslational protein targeting to membrane"/>
    <property type="evidence" value="ECO:0007669"/>
    <property type="project" value="InterPro"/>
</dbReference>
<keyword evidence="12" id="KW-1185">Reference proteome</keyword>
<dbReference type="STRING" id="1165861.A0A0L0VYQ9"/>
<comment type="caution">
    <text evidence="11">The sequence shown here is derived from an EMBL/GenBank/DDBJ whole genome shotgun (WGS) entry which is preliminary data.</text>
</comment>
<dbReference type="GO" id="GO:0005786">
    <property type="term" value="C:signal recognition particle, endoplasmic reticulum targeting"/>
    <property type="evidence" value="ECO:0007669"/>
    <property type="project" value="UniProtKB-KW"/>
</dbReference>
<dbReference type="CDD" id="cd15481">
    <property type="entry name" value="SRP68-RBD"/>
    <property type="match status" value="1"/>
</dbReference>
<dbReference type="OrthoDB" id="10255118at2759"/>
<evidence type="ECO:0000256" key="6">
    <source>
        <dbReference type="ARBA" id="ARBA00023135"/>
    </source>
</evidence>
<evidence type="ECO:0000256" key="8">
    <source>
        <dbReference type="ARBA" id="ARBA00023274"/>
    </source>
</evidence>
<dbReference type="GO" id="GO:0030942">
    <property type="term" value="F:endoplasmic reticulum signal peptide binding"/>
    <property type="evidence" value="ECO:0007669"/>
    <property type="project" value="InterPro"/>
</dbReference>
<proteinExistence type="inferred from homology"/>
<evidence type="ECO:0000313" key="11">
    <source>
        <dbReference type="EMBL" id="KNF04398.1"/>
    </source>
</evidence>
<name>A0A0L0VYQ9_9BASI</name>
<comment type="similarity">
    <text evidence="3">Belongs to the SRP68 family.</text>
</comment>
<evidence type="ECO:0000256" key="1">
    <source>
        <dbReference type="ARBA" id="ARBA00004496"/>
    </source>
</evidence>
<dbReference type="Proteomes" id="UP000054564">
    <property type="component" value="Unassembled WGS sequence"/>
</dbReference>
<reference evidence="12" key="1">
    <citation type="submission" date="2014-03" db="EMBL/GenBank/DDBJ databases">
        <title>The Genome Sequence of Puccinia striiformis f. sp. tritici PST-78.</title>
        <authorList>
            <consortium name="The Broad Institute Genome Sequencing Platform"/>
            <person name="Cuomo C."/>
            <person name="Hulbert S."/>
            <person name="Chen X."/>
            <person name="Walker B."/>
            <person name="Young S.K."/>
            <person name="Zeng Q."/>
            <person name="Gargeya S."/>
            <person name="Fitzgerald M."/>
            <person name="Haas B."/>
            <person name="Abouelleil A."/>
            <person name="Alvarado L."/>
            <person name="Arachchi H.M."/>
            <person name="Berlin A.M."/>
            <person name="Chapman S.B."/>
            <person name="Goldberg J."/>
            <person name="Griggs A."/>
            <person name="Gujja S."/>
            <person name="Hansen M."/>
            <person name="Howarth C."/>
            <person name="Imamovic A."/>
            <person name="Larimer J."/>
            <person name="McCowan C."/>
            <person name="Montmayeur A."/>
            <person name="Murphy C."/>
            <person name="Neiman D."/>
            <person name="Pearson M."/>
            <person name="Priest M."/>
            <person name="Roberts A."/>
            <person name="Saif S."/>
            <person name="Shea T."/>
            <person name="Sisk P."/>
            <person name="Sykes S."/>
            <person name="Wortman J."/>
            <person name="Nusbaum C."/>
            <person name="Birren B."/>
        </authorList>
    </citation>
    <scope>NUCLEOTIDE SEQUENCE [LARGE SCALE GENOMIC DNA]</scope>
    <source>
        <strain evidence="12">race PST-78</strain>
    </source>
</reference>
<keyword evidence="5" id="KW-0694">RNA-binding</keyword>
<dbReference type="AlphaFoldDB" id="A0A0L0VYQ9"/>
<dbReference type="InterPro" id="IPR034652">
    <property type="entry name" value="SRP68-RBD"/>
</dbReference>
<feature type="region of interest" description="Disordered" evidence="10">
    <location>
        <begin position="633"/>
        <end position="665"/>
    </location>
</feature>
<gene>
    <name evidence="11" type="ORF">PSTG_02315</name>
</gene>
<feature type="compositionally biased region" description="Polar residues" evidence="10">
    <location>
        <begin position="634"/>
        <end position="652"/>
    </location>
</feature>
<keyword evidence="6" id="KW-0733">Signal recognition particle</keyword>
<evidence type="ECO:0000256" key="2">
    <source>
        <dbReference type="ARBA" id="ARBA00004604"/>
    </source>
</evidence>
<keyword evidence="4" id="KW-0963">Cytoplasm</keyword>
<dbReference type="InterPro" id="IPR038253">
    <property type="entry name" value="SRP68_N_sf"/>
</dbReference>
<dbReference type="EMBL" id="AJIL01000012">
    <property type="protein sequence ID" value="KNF04398.1"/>
    <property type="molecule type" value="Genomic_DNA"/>
</dbReference>
<evidence type="ECO:0000256" key="5">
    <source>
        <dbReference type="ARBA" id="ARBA00022884"/>
    </source>
</evidence>
<evidence type="ECO:0000256" key="9">
    <source>
        <dbReference type="ARBA" id="ARBA00029498"/>
    </source>
</evidence>
<evidence type="ECO:0000256" key="10">
    <source>
        <dbReference type="SAM" id="MobiDB-lite"/>
    </source>
</evidence>
<organism evidence="11 12">
    <name type="scientific">Puccinia striiformis f. sp. tritici PST-78</name>
    <dbReference type="NCBI Taxonomy" id="1165861"/>
    <lineage>
        <taxon>Eukaryota</taxon>
        <taxon>Fungi</taxon>
        <taxon>Dikarya</taxon>
        <taxon>Basidiomycota</taxon>
        <taxon>Pucciniomycotina</taxon>
        <taxon>Pucciniomycetes</taxon>
        <taxon>Pucciniales</taxon>
        <taxon>Pucciniaceae</taxon>
        <taxon>Puccinia</taxon>
    </lineage>
</organism>
<evidence type="ECO:0000313" key="12">
    <source>
        <dbReference type="Proteomes" id="UP000054564"/>
    </source>
</evidence>
<evidence type="ECO:0000256" key="7">
    <source>
        <dbReference type="ARBA" id="ARBA00023242"/>
    </source>
</evidence>